<evidence type="ECO:0000256" key="7">
    <source>
        <dbReference type="ARBA" id="ARBA00022888"/>
    </source>
</evidence>
<evidence type="ECO:0000313" key="11">
    <source>
        <dbReference type="EMBL" id="QHT36087.1"/>
    </source>
</evidence>
<proteinExistence type="predicted"/>
<dbReference type="GO" id="GO:0005524">
    <property type="term" value="F:ATP binding"/>
    <property type="evidence" value="ECO:0007669"/>
    <property type="project" value="UniProtKB-KW"/>
</dbReference>
<evidence type="ECO:0000256" key="4">
    <source>
        <dbReference type="ARBA" id="ARBA00022605"/>
    </source>
</evidence>
<dbReference type="InterPro" id="IPR029055">
    <property type="entry name" value="Ntn_hydrolases_N"/>
</dbReference>
<dbReference type="Gene3D" id="3.40.50.620">
    <property type="entry name" value="HUPs"/>
    <property type="match status" value="1"/>
</dbReference>
<evidence type="ECO:0000256" key="5">
    <source>
        <dbReference type="ARBA" id="ARBA00022741"/>
    </source>
</evidence>
<keyword evidence="5" id="KW-0547">Nucleotide-binding</keyword>
<keyword evidence="4" id="KW-0028">Amino-acid biosynthesis</keyword>
<dbReference type="EC" id="6.3.5.4" evidence="2"/>
<protein>
    <recommendedName>
        <fullName evidence="2">asparagine synthase (glutamine-hydrolyzing)</fullName>
        <ecNumber evidence="2">6.3.5.4</ecNumber>
    </recommendedName>
    <alternativeName>
        <fullName evidence="8">Glutamine-dependent asparagine synthetase</fullName>
    </alternativeName>
</protein>
<dbReference type="GO" id="GO:0005829">
    <property type="term" value="C:cytosol"/>
    <property type="evidence" value="ECO:0007669"/>
    <property type="project" value="TreeGrafter"/>
</dbReference>
<dbReference type="PIRSF" id="PIRSF001589">
    <property type="entry name" value="Asn_synthetase_glu-h"/>
    <property type="match status" value="1"/>
</dbReference>
<dbReference type="EMBL" id="MN739030">
    <property type="protein sequence ID" value="QHT36087.1"/>
    <property type="molecule type" value="Genomic_DNA"/>
</dbReference>
<dbReference type="PANTHER" id="PTHR11772">
    <property type="entry name" value="ASPARAGINE SYNTHETASE"/>
    <property type="match status" value="1"/>
</dbReference>
<dbReference type="SUPFAM" id="SSF52402">
    <property type="entry name" value="Adenine nucleotide alpha hydrolases-like"/>
    <property type="match status" value="1"/>
</dbReference>
<dbReference type="InterPro" id="IPR017932">
    <property type="entry name" value="GATase_2_dom"/>
</dbReference>
<dbReference type="AlphaFoldDB" id="A0A6C0F367"/>
<dbReference type="PROSITE" id="PS51278">
    <property type="entry name" value="GATASE_TYPE_2"/>
    <property type="match status" value="1"/>
</dbReference>
<keyword evidence="6" id="KW-0067">ATP-binding</keyword>
<feature type="domain" description="Glutamine amidotransferase type-2" evidence="10">
    <location>
        <begin position="2"/>
        <end position="218"/>
    </location>
</feature>
<dbReference type="Gene3D" id="3.60.20.10">
    <property type="entry name" value="Glutamine Phosphoribosylpyrophosphate, subunit 1, domain 1"/>
    <property type="match status" value="1"/>
</dbReference>
<dbReference type="SUPFAM" id="SSF56235">
    <property type="entry name" value="N-terminal nucleophile aminohydrolases (Ntn hydrolases)"/>
    <property type="match status" value="1"/>
</dbReference>
<sequence length="616" mass="70757">MCGIFTLLNNDSRFAENFIKEQFKKGEKRGPEFSKLEKSGQNTVLGFHRLAINGLNVESNQPIVVDNVSLICNGEIYNYKELYDRMGVAPTTDSDCEVILHLYLKYGIEQTLQMLDGVFAFVLYDSRIFYDIDEIKIFIARDPYGVRPLYFLRPGPVEESYNAELGYFSSKVLPENLWMHKKTTIYGFASELKVLSDFHKELTINNTNQGQVYTIDHFQPGTYCELRLSSKVMARWNVHIDARRYHSTGFTSIINSLKYDIAYEDAIKQIRFHLSTAVEKRCLTTERPIACLLSGGFDSSIITALVNNYYKNISSIPLETYSIGLEGSMDLKFAKEVAQYLGTKHTEIVLKEEDFINAIPEVIQAIESYDTTSVRASIGNYLIGKYISQNSEAKVIFNGDGSDELCGGYLYMHECPNEIEFDTESRRLLRDIHKYDVLRSDKCISSHGLEPRTPFLDRTWVQYYLSIDPSIRYHPRTGEMEKFLLRIAFSEDNFKNKDGTPFLPKSVIWRRKEAFSDGVSGKEKSLYQIIQEETAKLCPLPQGMTYADLCNEDPAMQLINDNNSPKTAEQFYYRKIFELAYPGLGNVVPYFWMPKYTQAIDPSARTLNLYKELTAE</sequence>
<dbReference type="InterPro" id="IPR014729">
    <property type="entry name" value="Rossmann-like_a/b/a_fold"/>
</dbReference>
<evidence type="ECO:0000256" key="1">
    <source>
        <dbReference type="ARBA" id="ARBA00005187"/>
    </source>
</evidence>
<dbReference type="InterPro" id="IPR006426">
    <property type="entry name" value="Asn_synth_AEB"/>
</dbReference>
<dbReference type="Pfam" id="PF13537">
    <property type="entry name" value="GATase_7"/>
    <property type="match status" value="1"/>
</dbReference>
<dbReference type="Pfam" id="PF00733">
    <property type="entry name" value="Asn_synthase"/>
    <property type="match status" value="2"/>
</dbReference>
<dbReference type="PANTHER" id="PTHR11772:SF23">
    <property type="entry name" value="ASPARAGINE SYNTHETASE [GLUTAMINE-HYDROLYZING]"/>
    <property type="match status" value="1"/>
</dbReference>
<dbReference type="GO" id="GO:0004066">
    <property type="term" value="F:asparagine synthase (glutamine-hydrolyzing) activity"/>
    <property type="evidence" value="ECO:0007669"/>
    <property type="project" value="UniProtKB-EC"/>
</dbReference>
<evidence type="ECO:0000256" key="9">
    <source>
        <dbReference type="ARBA" id="ARBA00048741"/>
    </source>
</evidence>
<name>A0A6C0F367_9ZZZZ</name>
<evidence type="ECO:0000256" key="6">
    <source>
        <dbReference type="ARBA" id="ARBA00022840"/>
    </source>
</evidence>
<reference evidence="11" key="1">
    <citation type="journal article" date="2020" name="Nature">
        <title>Giant virus diversity and host interactions through global metagenomics.</title>
        <authorList>
            <person name="Schulz F."/>
            <person name="Roux S."/>
            <person name="Paez-Espino D."/>
            <person name="Jungbluth S."/>
            <person name="Walsh D.A."/>
            <person name="Denef V.J."/>
            <person name="McMahon K.D."/>
            <person name="Konstantinidis K.T."/>
            <person name="Eloe-Fadrosh E.A."/>
            <person name="Kyrpides N.C."/>
            <person name="Woyke T."/>
        </authorList>
    </citation>
    <scope>NUCLEOTIDE SEQUENCE</scope>
    <source>
        <strain evidence="11">GVMAG-M-3300009182-46</strain>
    </source>
</reference>
<dbReference type="CDD" id="cd01991">
    <property type="entry name" value="Asn_synthase_B_C"/>
    <property type="match status" value="1"/>
</dbReference>
<comment type="catalytic activity">
    <reaction evidence="9">
        <text>L-aspartate + L-glutamine + ATP + H2O = L-asparagine + L-glutamate + AMP + diphosphate + H(+)</text>
        <dbReference type="Rhea" id="RHEA:12228"/>
        <dbReference type="ChEBI" id="CHEBI:15377"/>
        <dbReference type="ChEBI" id="CHEBI:15378"/>
        <dbReference type="ChEBI" id="CHEBI:29985"/>
        <dbReference type="ChEBI" id="CHEBI:29991"/>
        <dbReference type="ChEBI" id="CHEBI:30616"/>
        <dbReference type="ChEBI" id="CHEBI:33019"/>
        <dbReference type="ChEBI" id="CHEBI:58048"/>
        <dbReference type="ChEBI" id="CHEBI:58359"/>
        <dbReference type="ChEBI" id="CHEBI:456215"/>
        <dbReference type="EC" id="6.3.5.4"/>
    </reaction>
</comment>
<evidence type="ECO:0000256" key="3">
    <source>
        <dbReference type="ARBA" id="ARBA00022598"/>
    </source>
</evidence>
<dbReference type="InterPro" id="IPR001962">
    <property type="entry name" value="Asn_synthase"/>
</dbReference>
<dbReference type="InterPro" id="IPR050795">
    <property type="entry name" value="Asn_Synthetase"/>
</dbReference>
<keyword evidence="3" id="KW-0436">Ligase</keyword>
<comment type="pathway">
    <text evidence="1">Amino-acid biosynthesis; L-asparagine biosynthesis; L-asparagine from L-aspartate (L-Gln route): step 1/1.</text>
</comment>
<dbReference type="GO" id="GO:0006529">
    <property type="term" value="P:asparagine biosynthetic process"/>
    <property type="evidence" value="ECO:0007669"/>
    <property type="project" value="UniProtKB-KW"/>
</dbReference>
<evidence type="ECO:0000256" key="2">
    <source>
        <dbReference type="ARBA" id="ARBA00012737"/>
    </source>
</evidence>
<accession>A0A6C0F367</accession>
<organism evidence="11">
    <name type="scientific">viral metagenome</name>
    <dbReference type="NCBI Taxonomy" id="1070528"/>
    <lineage>
        <taxon>unclassified sequences</taxon>
        <taxon>metagenomes</taxon>
        <taxon>organismal metagenomes</taxon>
    </lineage>
</organism>
<keyword evidence="7" id="KW-0061">Asparagine biosynthesis</keyword>
<evidence type="ECO:0000259" key="10">
    <source>
        <dbReference type="PROSITE" id="PS51278"/>
    </source>
</evidence>
<evidence type="ECO:0000256" key="8">
    <source>
        <dbReference type="ARBA" id="ARBA00030234"/>
    </source>
</evidence>